<dbReference type="STRING" id="1090615.SAMN04515671_1969"/>
<dbReference type="InterPro" id="IPR013126">
    <property type="entry name" value="Hsp_70_fam"/>
</dbReference>
<evidence type="ECO:0000313" key="7">
    <source>
        <dbReference type="Proteomes" id="UP000198741"/>
    </source>
</evidence>
<keyword evidence="5" id="KW-0812">Transmembrane</keyword>
<dbReference type="Gene3D" id="3.90.640.10">
    <property type="entry name" value="Actin, Chain A, domain 4"/>
    <property type="match status" value="1"/>
</dbReference>
<reference evidence="6 7" key="1">
    <citation type="submission" date="2016-10" db="EMBL/GenBank/DDBJ databases">
        <authorList>
            <person name="de Groot N.N."/>
        </authorList>
    </citation>
    <scope>NUCLEOTIDE SEQUENCE [LARGE SCALE GENOMIC DNA]</scope>
    <source>
        <strain evidence="7">P4-7,KCTC 19426,CECT 7604</strain>
    </source>
</reference>
<keyword evidence="5" id="KW-1133">Transmembrane helix</keyword>
<dbReference type="PANTHER" id="PTHR42749">
    <property type="entry name" value="CELL SHAPE-DETERMINING PROTEIN MREB"/>
    <property type="match status" value="1"/>
</dbReference>
<dbReference type="GO" id="GO:0140662">
    <property type="term" value="F:ATP-dependent protein folding chaperone"/>
    <property type="evidence" value="ECO:0007669"/>
    <property type="project" value="InterPro"/>
</dbReference>
<dbReference type="OrthoDB" id="3333926at2"/>
<keyword evidence="7" id="KW-1185">Reference proteome</keyword>
<keyword evidence="2" id="KW-0067">ATP-binding</keyword>
<feature type="compositionally biased region" description="Polar residues" evidence="4">
    <location>
        <begin position="459"/>
        <end position="472"/>
    </location>
</feature>
<gene>
    <name evidence="6" type="ORF">SAMN04515671_1969</name>
</gene>
<dbReference type="InterPro" id="IPR043129">
    <property type="entry name" value="ATPase_NBD"/>
</dbReference>
<dbReference type="PANTHER" id="PTHR42749:SF1">
    <property type="entry name" value="CELL SHAPE-DETERMINING PROTEIN MREB"/>
    <property type="match status" value="1"/>
</dbReference>
<organism evidence="6 7">
    <name type="scientific">Nakamurella panacisegetis</name>
    <dbReference type="NCBI Taxonomy" id="1090615"/>
    <lineage>
        <taxon>Bacteria</taxon>
        <taxon>Bacillati</taxon>
        <taxon>Actinomycetota</taxon>
        <taxon>Actinomycetes</taxon>
        <taxon>Nakamurellales</taxon>
        <taxon>Nakamurellaceae</taxon>
        <taxon>Nakamurella</taxon>
    </lineage>
</organism>
<dbReference type="RefSeq" id="WP_090475801.1">
    <property type="nucleotide sequence ID" value="NZ_LT629710.1"/>
</dbReference>
<evidence type="ECO:0000256" key="3">
    <source>
        <dbReference type="ARBA" id="ARBA00023186"/>
    </source>
</evidence>
<keyword evidence="1" id="KW-0547">Nucleotide-binding</keyword>
<evidence type="ECO:0000256" key="5">
    <source>
        <dbReference type="SAM" id="Phobius"/>
    </source>
</evidence>
<dbReference type="PRINTS" id="PR00301">
    <property type="entry name" value="HEATSHOCK70"/>
</dbReference>
<feature type="region of interest" description="Disordered" evidence="4">
    <location>
        <begin position="370"/>
        <end position="418"/>
    </location>
</feature>
<dbReference type="Gene3D" id="3.30.420.40">
    <property type="match status" value="2"/>
</dbReference>
<protein>
    <submittedName>
        <fullName evidence="6">Hsp70 protein</fullName>
    </submittedName>
</protein>
<evidence type="ECO:0000313" key="6">
    <source>
        <dbReference type="EMBL" id="SDO77824.1"/>
    </source>
</evidence>
<feature type="compositionally biased region" description="Pro residues" evidence="4">
    <location>
        <begin position="401"/>
        <end position="412"/>
    </location>
</feature>
<evidence type="ECO:0000256" key="4">
    <source>
        <dbReference type="SAM" id="MobiDB-lite"/>
    </source>
</evidence>
<dbReference type="Pfam" id="PF00012">
    <property type="entry name" value="HSP70"/>
    <property type="match status" value="1"/>
</dbReference>
<keyword evidence="3" id="KW-0143">Chaperone</keyword>
<dbReference type="Proteomes" id="UP000198741">
    <property type="component" value="Chromosome I"/>
</dbReference>
<accession>A0A1H0MBP0</accession>
<proteinExistence type="predicted"/>
<evidence type="ECO:0000256" key="2">
    <source>
        <dbReference type="ARBA" id="ARBA00022840"/>
    </source>
</evidence>
<evidence type="ECO:0000256" key="1">
    <source>
        <dbReference type="ARBA" id="ARBA00022741"/>
    </source>
</evidence>
<dbReference type="EMBL" id="LT629710">
    <property type="protein sequence ID" value="SDO77824.1"/>
    <property type="molecule type" value="Genomic_DNA"/>
</dbReference>
<feature type="region of interest" description="Disordered" evidence="4">
    <location>
        <begin position="454"/>
        <end position="488"/>
    </location>
</feature>
<sequence length="666" mass="69325">MRLLAIDFGTSNTVAALLVDGQAPRTVTFDTSPMLPSAVFVAADGQVTVGRDAQRQARLDPTRFEPNPKRRIDDGEVLLGDRVVPVVDVIAAVLRVVATEVRRQLGGAAPDEVRLTHPAQWGATRQNVLVTAARAAGLGANLVLIPEPVAAAAQFTRLPGRALPPGGTVAVYDLGGGTFDVAIVGRTPPSPSAPDADDGQFHVLAEAGLPDLGGLDFDQAILDQVGRTTSSIDPARWQQILRPADPYGRRAARALAEDVRAAKETLSRYPQTDVSLPDPFADAHLTRTEFEGLIRPNLLRSIEVLSATLRTAGITPDRLGGIFLVGGSSRIPLVAGLIQDRLHVTPVALDQPETAVALGALLVPVHRGGSRTVAMSDRPGPSTGPRPLRSDTPVAGGDPALVPPPRARPAPAPTVAATAGARGRRWPILVGGLVLLAVIGLVLVVTRPFGGNAPAAEPTATQTSDPSTNLTTSGGPASSAGGGPRVSATVTTGLGPGKVFTAGEVAFMSQNVSGLIDCSDITTDFNTAVKGTAGGVFQVSRAVRCGITPGELPDGQTKVFVYTMTVRDSAAAAAYVEAVYRNKVKDKYDAYKRDSTTQFANGPGGRVVAVYDLPDLGTSSLNPSVGATVLAWDLSGQRYVGLVVSLDLSTQSDLLDYWSQTFKPRG</sequence>
<dbReference type="GO" id="GO:0005524">
    <property type="term" value="F:ATP binding"/>
    <property type="evidence" value="ECO:0007669"/>
    <property type="project" value="UniProtKB-KW"/>
</dbReference>
<keyword evidence="5" id="KW-0472">Membrane</keyword>
<dbReference type="SUPFAM" id="SSF53067">
    <property type="entry name" value="Actin-like ATPase domain"/>
    <property type="match status" value="2"/>
</dbReference>
<feature type="transmembrane region" description="Helical" evidence="5">
    <location>
        <begin position="426"/>
        <end position="445"/>
    </location>
</feature>
<dbReference type="AlphaFoldDB" id="A0A1H0MBP0"/>
<name>A0A1H0MBP0_9ACTN</name>